<proteinExistence type="predicted"/>
<reference evidence="2 3" key="1">
    <citation type="journal article" date="2019" name="Sci. Rep.">
        <title>Comparative genomics of chytrid fungi reveal insights into the obligate biotrophic and pathogenic lifestyle of Synchytrium endobioticum.</title>
        <authorList>
            <person name="van de Vossenberg B.T.L.H."/>
            <person name="Warris S."/>
            <person name="Nguyen H.D.T."/>
            <person name="van Gent-Pelzer M.P.E."/>
            <person name="Joly D.L."/>
            <person name="van de Geest H.C."/>
            <person name="Bonants P.J.M."/>
            <person name="Smith D.S."/>
            <person name="Levesque C.A."/>
            <person name="van der Lee T.A.J."/>
        </authorList>
    </citation>
    <scope>NUCLEOTIDE SEQUENCE [LARGE SCALE GENOMIC DNA]</scope>
    <source>
        <strain evidence="2 3">CBS 675.73</strain>
    </source>
</reference>
<dbReference type="AlphaFoldDB" id="A0A507FSF2"/>
<dbReference type="Proteomes" id="UP000320333">
    <property type="component" value="Unassembled WGS sequence"/>
</dbReference>
<dbReference type="SMART" id="SM00449">
    <property type="entry name" value="SPRY"/>
    <property type="match status" value="3"/>
</dbReference>
<protein>
    <recommendedName>
        <fullName evidence="1">SPRY domain-containing protein</fullName>
    </recommendedName>
</protein>
<accession>A0A507FSF2</accession>
<dbReference type="InterPro" id="IPR013320">
    <property type="entry name" value="ConA-like_dom_sf"/>
</dbReference>
<feature type="domain" description="SPRY" evidence="1">
    <location>
        <begin position="492"/>
        <end position="646"/>
    </location>
</feature>
<evidence type="ECO:0000313" key="3">
    <source>
        <dbReference type="Proteomes" id="UP000320333"/>
    </source>
</evidence>
<dbReference type="InterPro" id="IPR003877">
    <property type="entry name" value="SPRY_dom"/>
</dbReference>
<dbReference type="InterPro" id="IPR043136">
    <property type="entry name" value="B30.2/SPRY_sf"/>
</dbReference>
<dbReference type="EMBL" id="QEAP01000005">
    <property type="protein sequence ID" value="TPX78385.1"/>
    <property type="molecule type" value="Genomic_DNA"/>
</dbReference>
<dbReference type="STRING" id="246404.A0A507FSF2"/>
<evidence type="ECO:0000259" key="1">
    <source>
        <dbReference type="SMART" id="SM00449"/>
    </source>
</evidence>
<name>A0A507FSF2_9FUNG</name>
<feature type="domain" description="SPRY" evidence="1">
    <location>
        <begin position="167"/>
        <end position="327"/>
    </location>
</feature>
<dbReference type="PANTHER" id="PTHR12864">
    <property type="entry name" value="RAN BINDING PROTEIN 9-RELATED"/>
    <property type="match status" value="1"/>
</dbReference>
<sequence>MLSHLPTELQQRTALEYLSAKDFARMRATCKSIRQALTLPLACGFVLSAEWDPKKCSPPQEHAYIRILPQHGGLRALYDASMAETIEKVSRLDELSDDVVSEEVAQVETPSWAVPDTDETQSHKRPSMVIRIVLLSPRLRFTRYVHSRIPITTAAAFMPHNNPRAPYVEFTVLTPDSAGECLPAVDLAIGLVSSTFLYKHNYSLANDPFSVVYENQHGLIYLGHRHGEGFVFGTPYTWGDVIGVGIISDVSTEASTSNCSTPPPELLYPQRVQKPCVFFTLNGEWVGDAPFRISSDLSDLSQSLFPAVGFNSSNSPVEVEMNMGDKPFMFDIALSKMQALLNKTVVPAAVQESCKIISSDVHVIADASVASPSNITRISIEQPMLDRMTNNSASTPRHYLDLRYLKSSVDLRAIQLHGPSLFTLESSTVPKSINARGEAPPTIEQMDEGSIFHVTWPGSRYLNVRPVQSPQPLARPSSFDAIEGTRPPAGSYFEVTVLENGGTLRELDADGNVLADDEEWMLAGRDFPDRDIGFLGIGLAMRPYSSFNHVGWDFGSFGFHSDDGKLFDGCLQGGFPWDGPYTLGDVVGVGLDANGDVFVTKNGSLCGPVVKGRVARIPASHYEWRLHPTVSACMKWKVAVNFGSEEFLFQWSATDYARMRGTCRSVRDTLTLPLACGFVLGTDWLSDNAACIDIPAQHGGTRVVYDASKAAAAAGSFSHFELISDGHFAMTVPQPETPPWAIPDDFAPTQEQEASVPVTRDTRLCPRLRFTRFAHTRIPITAAATFMPYGSLHTPYVEFSILSPTYGDDNAYIDLSIGLVSKAFLYKHNYSLSNDPLSVAYESQHGMINLGTRNGEGFQFAVPYTLGDVVGVGMILDTTSKILKSETAPPPTHLLYPQRVQQPCVFFTLNGEWVGDAPFRISSDLTDFSQSLFPAVGFHASSAPIEVEINMGSAPFMFDVSLDRMRAALGDLERPPQTAAPGEDTQLLPRISKITRISMEKPMLDRIVKSARMPAHFLELRFLDSSTDFEAVKLNGPSVFTLESCPLPESVSSEPEIPPNVEKQSGSGSFHVTWMGARYVNVRNVQSPQPLTIPLSSDEYAGARPPVGSYFEVTVLENSSTLGEQGNGNEEIEDEWFFPGAVPERELGFLGIGLAMRPYSCFYHVGWDFGSFGFHSDDGKLFDGSGQGGFPWDGPFTVGDVVGVGLDSAGDIFMTKNGSLCGPVVKGRIARIPASHFEWRLHPTFSACMKWKISVNFGSEEFLFNWPEGNSF</sequence>
<dbReference type="OrthoDB" id="258495at2759"/>
<dbReference type="CDD" id="cd09917">
    <property type="entry name" value="F-box_SF"/>
    <property type="match status" value="1"/>
</dbReference>
<dbReference type="InterPro" id="IPR044736">
    <property type="entry name" value="Gid1/RanBPM/SPLA_SPRY"/>
</dbReference>
<gene>
    <name evidence="2" type="ORF">CcCBS67573_g00351</name>
</gene>
<feature type="domain" description="SPRY" evidence="1">
    <location>
        <begin position="1110"/>
        <end position="1261"/>
    </location>
</feature>
<dbReference type="InterPro" id="IPR050618">
    <property type="entry name" value="Ubq-SigPath_Reg"/>
</dbReference>
<organism evidence="2 3">
    <name type="scientific">Chytriomyces confervae</name>
    <dbReference type="NCBI Taxonomy" id="246404"/>
    <lineage>
        <taxon>Eukaryota</taxon>
        <taxon>Fungi</taxon>
        <taxon>Fungi incertae sedis</taxon>
        <taxon>Chytridiomycota</taxon>
        <taxon>Chytridiomycota incertae sedis</taxon>
        <taxon>Chytridiomycetes</taxon>
        <taxon>Chytridiales</taxon>
        <taxon>Chytriomycetaceae</taxon>
        <taxon>Chytriomyces</taxon>
    </lineage>
</organism>
<comment type="caution">
    <text evidence="2">The sequence shown here is derived from an EMBL/GenBank/DDBJ whole genome shotgun (WGS) entry which is preliminary data.</text>
</comment>
<keyword evidence="3" id="KW-1185">Reference proteome</keyword>
<dbReference type="SUPFAM" id="SSF49899">
    <property type="entry name" value="Concanavalin A-like lectins/glucanases"/>
    <property type="match status" value="2"/>
</dbReference>
<evidence type="ECO:0000313" key="2">
    <source>
        <dbReference type="EMBL" id="TPX78385.1"/>
    </source>
</evidence>
<dbReference type="CDD" id="cd12885">
    <property type="entry name" value="SPRY_RanBP_like"/>
    <property type="match status" value="2"/>
</dbReference>
<dbReference type="Gene3D" id="2.60.120.920">
    <property type="match status" value="4"/>
</dbReference>
<dbReference type="Pfam" id="PF00622">
    <property type="entry name" value="SPRY"/>
    <property type="match status" value="2"/>
</dbReference>